<dbReference type="GO" id="GO:0005634">
    <property type="term" value="C:nucleus"/>
    <property type="evidence" value="ECO:0007669"/>
    <property type="project" value="UniProtKB-SubCell"/>
</dbReference>
<keyword evidence="4" id="KW-0808">Transferase</keyword>
<feature type="transmembrane region" description="Helical" evidence="12">
    <location>
        <begin position="269"/>
        <end position="291"/>
    </location>
</feature>
<feature type="domain" description="FAT" evidence="15">
    <location>
        <begin position="2478"/>
        <end position="3107"/>
    </location>
</feature>
<keyword evidence="13" id="KW-0732">Signal</keyword>
<reference evidence="17" key="1">
    <citation type="submission" date="2022-11" db="EMBL/GenBank/DDBJ databases">
        <authorList>
            <person name="Morgan W.R."/>
            <person name="Tartar A."/>
        </authorList>
    </citation>
    <scope>NUCLEOTIDE SEQUENCE</scope>
    <source>
        <strain evidence="17">ARSEF 373</strain>
    </source>
</reference>
<dbReference type="InterPro" id="IPR018936">
    <property type="entry name" value="PI3/4_kinase_CS"/>
</dbReference>
<evidence type="ECO:0000256" key="2">
    <source>
        <dbReference type="ARBA" id="ARBA00012513"/>
    </source>
</evidence>
<dbReference type="Proteomes" id="UP001146120">
    <property type="component" value="Unassembled WGS sequence"/>
</dbReference>
<keyword evidence="7" id="KW-0418">Kinase</keyword>
<feature type="compositionally biased region" description="Low complexity" evidence="11">
    <location>
        <begin position="231"/>
        <end position="242"/>
    </location>
</feature>
<dbReference type="Gene3D" id="1.10.1070.11">
    <property type="entry name" value="Phosphatidylinositol 3-/4-kinase, catalytic domain"/>
    <property type="match status" value="1"/>
</dbReference>
<dbReference type="PANTHER" id="PTHR37079">
    <property type="entry name" value="SERINE/THREONINE-PROTEIN KINASE ATM"/>
    <property type="match status" value="1"/>
</dbReference>
<evidence type="ECO:0000313" key="18">
    <source>
        <dbReference type="Proteomes" id="UP001146120"/>
    </source>
</evidence>
<dbReference type="InterPro" id="IPR044107">
    <property type="entry name" value="PIKKc_ATM"/>
</dbReference>
<keyword evidence="12" id="KW-0472">Membrane</keyword>
<dbReference type="InterPro" id="IPR001938">
    <property type="entry name" value="Thaumatin"/>
</dbReference>
<comment type="catalytic activity">
    <reaction evidence="10">
        <text>L-threonyl-[protein] + ATP = O-phospho-L-threonyl-[protein] + ADP + H(+)</text>
        <dbReference type="Rhea" id="RHEA:46608"/>
        <dbReference type="Rhea" id="RHEA-COMP:11060"/>
        <dbReference type="Rhea" id="RHEA-COMP:11605"/>
        <dbReference type="ChEBI" id="CHEBI:15378"/>
        <dbReference type="ChEBI" id="CHEBI:30013"/>
        <dbReference type="ChEBI" id="CHEBI:30616"/>
        <dbReference type="ChEBI" id="CHEBI:61977"/>
        <dbReference type="ChEBI" id="CHEBI:456216"/>
        <dbReference type="EC" id="2.7.11.1"/>
    </reaction>
</comment>
<protein>
    <recommendedName>
        <fullName evidence="2">non-specific serine/threonine protein kinase</fullName>
        <ecNumber evidence="2">2.7.11.1</ecNumber>
    </recommendedName>
</protein>
<dbReference type="PROSITE" id="PS00916">
    <property type="entry name" value="PI3_4_KINASE_2"/>
    <property type="match status" value="1"/>
</dbReference>
<keyword evidence="3" id="KW-0723">Serine/threonine-protein kinase</keyword>
<evidence type="ECO:0000256" key="8">
    <source>
        <dbReference type="ARBA" id="ARBA00022840"/>
    </source>
</evidence>
<feature type="domain" description="FATC" evidence="16">
    <location>
        <begin position="3574"/>
        <end position="3606"/>
    </location>
</feature>
<evidence type="ECO:0000256" key="9">
    <source>
        <dbReference type="ARBA" id="ARBA00023242"/>
    </source>
</evidence>
<evidence type="ECO:0000256" key="4">
    <source>
        <dbReference type="ARBA" id="ARBA00022679"/>
    </source>
</evidence>
<dbReference type="PROSITE" id="PS51190">
    <property type="entry name" value="FATC"/>
    <property type="match status" value="1"/>
</dbReference>
<proteinExistence type="predicted"/>
<comment type="caution">
    <text evidence="17">The sequence shown here is derived from an EMBL/GenBank/DDBJ whole genome shotgun (WGS) entry which is preliminary data.</text>
</comment>
<dbReference type="SUPFAM" id="SSF49870">
    <property type="entry name" value="Osmotin, thaumatin-like protein"/>
    <property type="match status" value="1"/>
</dbReference>
<dbReference type="InterPro" id="IPR003151">
    <property type="entry name" value="PIK-rel_kinase_FAT"/>
</dbReference>
<dbReference type="InterPro" id="IPR000403">
    <property type="entry name" value="PI3/4_kinase_cat_dom"/>
</dbReference>
<dbReference type="GO" id="GO:0005524">
    <property type="term" value="F:ATP binding"/>
    <property type="evidence" value="ECO:0007669"/>
    <property type="project" value="UniProtKB-KW"/>
</dbReference>
<sequence>MSGTGGGETNMWPQFALLLLGVVMAMSAATTIDFTNNCDRAVNLYDGAKLSPIGVGETTPREMSGRTSKCYRLGKGNQATLAEFAVDQAGMWFDISIIPTGALKGPGNCSSLQECRKVTGGTGFNAPMKITPKKSGAVVEAGSCRELTCFVDGCPDAYHFPNDTKTHHCTPDIDFEVTFCPERTSGSKNGSKATGFGTLRAALGSTGIVDNVDPTVFANPDRDSAVEKRPSSTTGSGSASSTVRIPSPSPSTTDSSRIAASTSGPGTSVGVVILAVLGATVAVALTAIFVLRYKARIISHWQLKHGPCPRGRTRGPIWTKLKACCTALRCAKNDKERDSAMTQVQDFMRDDARRFYVHKWRSWGLLLSSLLCVLKADAHAYLGVGGGAGAARKRKTKLTAGAKKKPPKIAYWNYLRTEFAAANAVDGPILHLDQSGRECLFQMVAFALAIIGREATPDVDTQAAARMEGEAWAIVQAVVKHRVYCAVFDQSQLQEVLELALTALDHGSLAGTDAIVRASIVHSVLKNCPYDLYDWLEKLVSYFGDWFDRIRPESTTSVYAEVAPTMLQALVDLSHIYFAAIGPLLLVNGVKILHYVQRNWRRTHVRLRSVQAEFIIQYWQLFNCNRSYLRHCTDVTTAKLARELKSLVTMLNPREYLQGLPSTKAVRSGGTAVNANGIAPNGPVLDFDEGLVAFFAAAADCIYYHDVLVTALRGEEADELIDHARTSESLKRRRSETALAWSELMDKLLEDTSASSVTGTPMPTARARFGSSNRSIGGAAASDVCWMILAMTVLRRHGADMWSEHFEDIKAIMKKVVAMLTQPEVDQRHAIGLHILVQLAHLSALDGNKDLVSELAWEQVWDALLRPDLPHARLLGRHAASDSYAESAMVLLGCCVSFDLVDRLVIKNSLTRLPFFHEPIIADSITSSFLSNAPVCLLTVLLRKVDLQLVKQARNASNDIVDEISGSQSNVDSRLVKYLISHLKMQSLKEAQTTASDVLPGMSSDVVALVYASSFLAYLRLPSHFNFSSAEIWSTPLLQRLSPHFRHRQQPSAFCGFGVPFILNEWGLEDMQMRWSSTLDSTEDAFLPSMADFVDQANTCDLYHQNNYDTAFKQVGIPSDLLDRLVPSRDRNVVGLDAGLAADSVPKLSVKTFQEQTHLVIEELDGLINEFTTRICATEGDPMRLVQLLVGVMDIGVAIAGMLAEIDASNTALISTTLSLLKRFLELVTSYVNAEMLVEALKKQLSSQSISLLLMKFHSFILLLQGKRTLSAMEHPVADSVDLRIPSELRVLIRKFVGTIDSFISSALMQDDDLPGVSRTAASPRDAHFSRSLSNSWDWDGGGFTISMTPSTQSSGLPKDPLDETRSARTLKGSASKISQTACYMWCLRVILLLKKEGGLKTIRSFDKRTRLLRFSPDCMLAIAAMVCGVSGCDSLDLVLELVDQAADEISKGRSTAENKNHATVSLFTSSILKLLKLCGLVYERRKRGHKEEVPDQLLQTARVFLESSTADMVKPHLRYSRKAEMECLEVFFRLNADMFEEFVEVVMPNIQDSDFMVRVASARSLQSLFYMYPDGGQQVFRDIYQSLTSLFPDPPVGEDHTKTVGSEVDATAVKCEICVSVVLALFVSACSSVDVVPEVLNVFVSLARSRVPTYFEHKLLFRCLCAISKFYGYEKVDDMVDDHFHVLWARHLGIGGPLFEGKMATSWAPVDKRQHVERLLKRFPLPELIGISENSRYTFFAGKLDTMFPLAVVFDGLRQAGRGDQFAFVNNLASLFLMIPTDEVTINLDHSMQQQQDRDLLAFFFLLQGSSDQDIQNLGSNLFALASKKLDAISLPVPRMGSIIAQMAQLVVWGVFGTVQNPIDDVWKNAWVCFRASFVEFKWSEVNVPELLAALYVLIVKNRHFEPGMLRGIECLCMISRDMQDELLTSIPLQQLLIHFGFQILKTSGVFCRPAARKLTLLLRQTCEFFIRSPDMFGKYMNFVVQQVASVFGTQYASADDKSGLLDAEARANLDWIIFAICNNMGSGLDKYIIHLDPVEKDLSTSLDKLNLLISSSHKVVKRSGSLSSSPGALPPANEPVRRLENLMKKINGTGDLFHQPSPHILTRSSHSDAARSAGYSTGAASSQSIRLQIALESIAKLRKEPFSASSVRTLATLARVLLYANATGYGDQTQFDCEQINEAAALADVLGEAGALDSNEYDLGLGGNMDELSMRYQQVFNRKPLRETKISFVAAMHERLLFCLCTVFFEEANVDPKPIQAAVLCLKRVLNTGDGLAVLSKFKDGDLKRYLESFVQSSASSWTACSAIIHQPDAQLTMTKQQHLKTWSSAGKLGFSKWICTLTAFLASASRDEIMSTCANLLQLRPDFAVFLFPYTVWNALRNPAVDARVTNVVQEGIQQILQCALPENDSSSANSPADAQAMQLLIHTINFMRETEKAEFVESNGRGTRATSKSVNNNTLNQLAYGCLVDIDFLDIAEAALKVKMPYSAMQYVEMWLEERYGGLHAAGTVQLNDRARSILIEAYSADNNIDGIYGVNDSRTFQSQLVTYNKESNYSKALPLYDASVQVLGAESELLSGMIATLGRLGYDHLLDCLVQGQGLTSSAPSSAMPKKYELAWKKMQWDGLDEQPLNQCSNDSILYQSLKALAHQDYDHLDELVRVSKCRSLRSVELSLYGMESTKDSHTALLELQCIRDIEKVGNLLSKRSVKSRVAEGMMSPIADDASNPNALLQLFDIWQRRLRQVGSDFDKVERILSLGDVLVQLTSISQKEDVLSRVYLSMASSSRKANRIALAYKALMKLEDLEKRGTLRVVDRLQGQMEKAKLLWSQHEARSAIWTAQQVRSEIVQLMELPERQRSASDSLLVSILTLTGKWLASERSESSQVIIEDYFGHATQVVEAMDVTDLSKRIDDAAKAHIALADYMTDMYQQVSTRVRSKEWLARRRVAEARQRELEECLAMNQAKQMENRVHIHTLNKEVKYDTEERMKVEESVDQFLNGALQSFGRGMSLSSRPELAAIFRVLSLWFSNHNKSSVNSVMQEHVIDAVPSYKFVPLSYQLMSRIGSSGVNQGNSSFEQALRSLVLKLCKDHPHHALVQLIALKNSADVEGKGALEFRTNVGDAKTESAKEYLEELRRTNQRELLESLDVLSNAYVQLALFDTREYHKLGKKIPLSKVPITTVFGGTSHHSVTFDQCMRDRTRRGNRAVMPAVLTCTIPPRADMDYSNVVCMSSFEPLFSITDSGIHRPKIIYCYGSDGRRYKQLVKGKDDTRQDLVIEQVFDTVNHFLAEDQNTRKRKLRLLTYKVVPLSPIAGVLEWVDNTMPWGSYLVGRSGKRISAHERYHPHEWKHVDARMALKNATNKFEAYQEIEANFTPVFHHFFLERFPDPAMWYQRRLAYIQSVAVTSIVGYILGIGDRHSQNILIHEETAELVHIDFGVVFDQGMALFTPETVPFRLTRDLVDGMGVSGVDGVFTRCCEATLQLLRKKSASVVTILEVFVHDPLYRWTLSPLKALRIQEEHTSNRRHVRQNGADESGSNSASQELGANNDAAARALIRVKQKLEGYEDPNGNALSIEGQVKQLISVARDQHNLCNLFPGWAPWL</sequence>
<evidence type="ECO:0000256" key="10">
    <source>
        <dbReference type="ARBA" id="ARBA00047899"/>
    </source>
</evidence>
<evidence type="ECO:0000256" key="3">
    <source>
        <dbReference type="ARBA" id="ARBA00022527"/>
    </source>
</evidence>
<dbReference type="PROSITE" id="PS50290">
    <property type="entry name" value="PI3_4_KINASE_3"/>
    <property type="match status" value="1"/>
</dbReference>
<dbReference type="EC" id="2.7.11.1" evidence="2"/>
<feature type="domain" description="PI3K/PI4K catalytic" evidence="14">
    <location>
        <begin position="3237"/>
        <end position="3556"/>
    </location>
</feature>
<evidence type="ECO:0000256" key="11">
    <source>
        <dbReference type="SAM" id="MobiDB-lite"/>
    </source>
</evidence>
<dbReference type="SUPFAM" id="SSF56112">
    <property type="entry name" value="Protein kinase-like (PK-like)"/>
    <property type="match status" value="1"/>
</dbReference>
<keyword evidence="6" id="KW-0227">DNA damage</keyword>
<dbReference type="Pfam" id="PF02260">
    <property type="entry name" value="FATC"/>
    <property type="match status" value="1"/>
</dbReference>
<evidence type="ECO:0000256" key="6">
    <source>
        <dbReference type="ARBA" id="ARBA00022763"/>
    </source>
</evidence>
<dbReference type="Gene3D" id="3.30.1010.10">
    <property type="entry name" value="Phosphatidylinositol 3-kinase Catalytic Subunit, Chain A, domain 4"/>
    <property type="match status" value="1"/>
</dbReference>
<feature type="region of interest" description="Disordered" evidence="11">
    <location>
        <begin position="214"/>
        <end position="263"/>
    </location>
</feature>
<dbReference type="InterPro" id="IPR038980">
    <property type="entry name" value="ATM_plant"/>
</dbReference>
<accession>A0AAV2ZA57</accession>
<name>A0AAV2ZA57_9STRA</name>
<keyword evidence="18" id="KW-1185">Reference proteome</keyword>
<gene>
    <name evidence="17" type="ORF">N0F65_006595</name>
</gene>
<dbReference type="Pfam" id="PF00454">
    <property type="entry name" value="PI3_PI4_kinase"/>
    <property type="match status" value="1"/>
</dbReference>
<evidence type="ECO:0000256" key="13">
    <source>
        <dbReference type="SAM" id="SignalP"/>
    </source>
</evidence>
<keyword evidence="12" id="KW-1133">Transmembrane helix</keyword>
<evidence type="ECO:0000313" key="17">
    <source>
        <dbReference type="EMBL" id="DBA02805.1"/>
    </source>
</evidence>
<feature type="chain" id="PRO_5043685453" description="non-specific serine/threonine protein kinase" evidence="13">
    <location>
        <begin position="30"/>
        <end position="3606"/>
    </location>
</feature>
<organism evidence="17 18">
    <name type="scientific">Lagenidium giganteum</name>
    <dbReference type="NCBI Taxonomy" id="4803"/>
    <lineage>
        <taxon>Eukaryota</taxon>
        <taxon>Sar</taxon>
        <taxon>Stramenopiles</taxon>
        <taxon>Oomycota</taxon>
        <taxon>Peronosporomycetes</taxon>
        <taxon>Pythiales</taxon>
        <taxon>Pythiaceae</taxon>
    </lineage>
</organism>
<feature type="compositionally biased region" description="Polar residues" evidence="11">
    <location>
        <begin position="3538"/>
        <end position="3547"/>
    </location>
</feature>
<evidence type="ECO:0000256" key="1">
    <source>
        <dbReference type="ARBA" id="ARBA00004123"/>
    </source>
</evidence>
<evidence type="ECO:0000256" key="7">
    <source>
        <dbReference type="ARBA" id="ARBA00022777"/>
    </source>
</evidence>
<reference evidence="17" key="2">
    <citation type="journal article" date="2023" name="Microbiol Resour">
        <title>Decontamination and Annotation of the Draft Genome Sequence of the Oomycete Lagenidium giganteum ARSEF 373.</title>
        <authorList>
            <person name="Morgan W.R."/>
            <person name="Tartar A."/>
        </authorList>
    </citation>
    <scope>NUCLEOTIDE SEQUENCE</scope>
    <source>
        <strain evidence="17">ARSEF 373</strain>
    </source>
</reference>
<keyword evidence="8" id="KW-0067">ATP-binding</keyword>
<dbReference type="SMART" id="SM00205">
    <property type="entry name" value="THN"/>
    <property type="match status" value="1"/>
</dbReference>
<dbReference type="InterPro" id="IPR011009">
    <property type="entry name" value="Kinase-like_dom_sf"/>
</dbReference>
<dbReference type="EMBL" id="DAKRPA010000026">
    <property type="protein sequence ID" value="DBA02805.1"/>
    <property type="molecule type" value="Genomic_DNA"/>
</dbReference>
<feature type="region of interest" description="Disordered" evidence="11">
    <location>
        <begin position="1349"/>
        <end position="1370"/>
    </location>
</feature>
<dbReference type="PANTHER" id="PTHR37079:SF4">
    <property type="entry name" value="SERINE_THREONINE-PROTEIN KINASE ATM"/>
    <property type="match status" value="1"/>
</dbReference>
<feature type="region of interest" description="Disordered" evidence="11">
    <location>
        <begin position="3523"/>
        <end position="3547"/>
    </location>
</feature>
<evidence type="ECO:0000256" key="5">
    <source>
        <dbReference type="ARBA" id="ARBA00022741"/>
    </source>
</evidence>
<dbReference type="InterPro" id="IPR037176">
    <property type="entry name" value="Osmotin/thaumatin-like_sf"/>
</dbReference>
<dbReference type="InterPro" id="IPR036940">
    <property type="entry name" value="PI3/4_kinase_cat_sf"/>
</dbReference>
<feature type="compositionally biased region" description="Basic and acidic residues" evidence="11">
    <location>
        <begin position="220"/>
        <end position="230"/>
    </location>
</feature>
<dbReference type="PROSITE" id="PS51367">
    <property type="entry name" value="THAUMATIN_2"/>
    <property type="match status" value="1"/>
</dbReference>
<evidence type="ECO:0000259" key="15">
    <source>
        <dbReference type="PROSITE" id="PS51189"/>
    </source>
</evidence>
<dbReference type="GO" id="GO:0006281">
    <property type="term" value="P:DNA repair"/>
    <property type="evidence" value="ECO:0007669"/>
    <property type="project" value="InterPro"/>
</dbReference>
<dbReference type="SUPFAM" id="SSF48371">
    <property type="entry name" value="ARM repeat"/>
    <property type="match status" value="1"/>
</dbReference>
<dbReference type="InterPro" id="IPR003152">
    <property type="entry name" value="FATC_dom"/>
</dbReference>
<feature type="signal peptide" evidence="13">
    <location>
        <begin position="1"/>
        <end position="29"/>
    </location>
</feature>
<keyword evidence="12" id="KW-0812">Transmembrane</keyword>
<dbReference type="InterPro" id="IPR016024">
    <property type="entry name" value="ARM-type_fold"/>
</dbReference>
<evidence type="ECO:0000259" key="16">
    <source>
        <dbReference type="PROSITE" id="PS51190"/>
    </source>
</evidence>
<evidence type="ECO:0000256" key="12">
    <source>
        <dbReference type="SAM" id="Phobius"/>
    </source>
</evidence>
<comment type="subcellular location">
    <subcellularLocation>
        <location evidence="1">Nucleus</location>
    </subcellularLocation>
</comment>
<keyword evidence="9" id="KW-0539">Nucleus</keyword>
<dbReference type="GO" id="GO:0004674">
    <property type="term" value="F:protein serine/threonine kinase activity"/>
    <property type="evidence" value="ECO:0007669"/>
    <property type="project" value="UniProtKB-KW"/>
</dbReference>
<evidence type="ECO:0000259" key="14">
    <source>
        <dbReference type="PROSITE" id="PS50290"/>
    </source>
</evidence>
<dbReference type="PROSITE" id="PS51189">
    <property type="entry name" value="FAT"/>
    <property type="match status" value="1"/>
</dbReference>
<dbReference type="SMART" id="SM00146">
    <property type="entry name" value="PI3Kc"/>
    <property type="match status" value="1"/>
</dbReference>
<dbReference type="InterPro" id="IPR014009">
    <property type="entry name" value="PIK_FAT"/>
</dbReference>
<dbReference type="SMART" id="SM01343">
    <property type="entry name" value="FATC"/>
    <property type="match status" value="1"/>
</dbReference>
<dbReference type="Pfam" id="PF02259">
    <property type="entry name" value="FAT"/>
    <property type="match status" value="1"/>
</dbReference>
<keyword evidence="5" id="KW-0547">Nucleotide-binding</keyword>
<dbReference type="CDD" id="cd05171">
    <property type="entry name" value="PIKKc_ATM"/>
    <property type="match status" value="1"/>
</dbReference>